<evidence type="ECO:0000313" key="8">
    <source>
        <dbReference type="EMBL" id="QDL54096.1"/>
    </source>
</evidence>
<organism evidence="8 9">
    <name type="scientific">Rhodoferax aquaticus</name>
    <dbReference type="NCBI Taxonomy" id="2527691"/>
    <lineage>
        <taxon>Bacteria</taxon>
        <taxon>Pseudomonadati</taxon>
        <taxon>Pseudomonadota</taxon>
        <taxon>Betaproteobacteria</taxon>
        <taxon>Burkholderiales</taxon>
        <taxon>Comamonadaceae</taxon>
        <taxon>Rhodoferax</taxon>
    </lineage>
</organism>
<gene>
    <name evidence="8" type="ORF">EXZ61_07890</name>
</gene>
<dbReference type="RefSeq" id="WP_142810686.1">
    <property type="nucleotide sequence ID" value="NZ_CP036282.1"/>
</dbReference>
<evidence type="ECO:0000256" key="5">
    <source>
        <dbReference type="ARBA" id="ARBA00022840"/>
    </source>
</evidence>
<dbReference type="CDD" id="cd01164">
    <property type="entry name" value="FruK_PfkB_like"/>
    <property type="match status" value="1"/>
</dbReference>
<dbReference type="AlphaFoldDB" id="A0A515EN59"/>
<name>A0A515EN59_9BURK</name>
<keyword evidence="3" id="KW-0547">Nucleotide-binding</keyword>
<feature type="domain" description="Carbohydrate kinase PfkB" evidence="7">
    <location>
        <begin position="14"/>
        <end position="297"/>
    </location>
</feature>
<dbReference type="Gene3D" id="3.40.1190.20">
    <property type="match status" value="1"/>
</dbReference>
<dbReference type="SUPFAM" id="SSF53613">
    <property type="entry name" value="Ribokinase-like"/>
    <property type="match status" value="1"/>
</dbReference>
<dbReference type="GO" id="GO:0005524">
    <property type="term" value="F:ATP binding"/>
    <property type="evidence" value="ECO:0007669"/>
    <property type="project" value="UniProtKB-KW"/>
</dbReference>
<dbReference type="NCBIfam" id="TIGR03168">
    <property type="entry name" value="1-PFK"/>
    <property type="match status" value="1"/>
</dbReference>
<dbReference type="PROSITE" id="PS00583">
    <property type="entry name" value="PFKB_KINASES_1"/>
    <property type="match status" value="1"/>
</dbReference>
<evidence type="ECO:0000259" key="7">
    <source>
        <dbReference type="Pfam" id="PF00294"/>
    </source>
</evidence>
<dbReference type="EMBL" id="CP036282">
    <property type="protein sequence ID" value="QDL54096.1"/>
    <property type="molecule type" value="Genomic_DNA"/>
</dbReference>
<sequence>MPHVLTITMNPALDVSASTAKVEHTRKLRCQQVQRHPGGGGINVARVLHRLGVDCGALFPVGGSTGQLLTQLLDAEGVPCWPVQVAGHIRESFTVRDEHSGQEFRFVLPGPALGELEQQACLSQLRSLTPSPLYVVASGSLPPGVPDSFYAELAPIAAQMGAKLVVDSSGLALSAALRKGVFMLKPSLGEMRMLASEPLPTMAAVVDCAQRWIALGRVQVLAVSMGEMGALLVTAQGAWFAPPLKVKVVSAVGAGDSFVAGMVSALVHSDDLVHAFKMGVACASAALAQAGTSLCDPPQVQRLFAEVLCMQTLPQYSI</sequence>
<proteinExistence type="inferred from homology"/>
<dbReference type="PANTHER" id="PTHR46566">
    <property type="entry name" value="1-PHOSPHOFRUCTOKINASE-RELATED"/>
    <property type="match status" value="1"/>
</dbReference>
<dbReference type="GO" id="GO:0005829">
    <property type="term" value="C:cytosol"/>
    <property type="evidence" value="ECO:0007669"/>
    <property type="project" value="TreeGrafter"/>
</dbReference>
<dbReference type="FunFam" id="3.40.1190.20:FF:000001">
    <property type="entry name" value="Phosphofructokinase"/>
    <property type="match status" value="1"/>
</dbReference>
<dbReference type="KEGG" id="rhg:EXZ61_07890"/>
<dbReference type="InterPro" id="IPR011611">
    <property type="entry name" value="PfkB_dom"/>
</dbReference>
<dbReference type="InterPro" id="IPR029056">
    <property type="entry name" value="Ribokinase-like"/>
</dbReference>
<evidence type="ECO:0000256" key="4">
    <source>
        <dbReference type="ARBA" id="ARBA00022777"/>
    </source>
</evidence>
<dbReference type="GO" id="GO:0003872">
    <property type="term" value="F:6-phosphofructokinase activity"/>
    <property type="evidence" value="ECO:0007669"/>
    <property type="project" value="TreeGrafter"/>
</dbReference>
<dbReference type="Proteomes" id="UP000317365">
    <property type="component" value="Chromosome"/>
</dbReference>
<reference evidence="9" key="2">
    <citation type="journal article" date="2020" name="Int. J. Syst. Evol. Microbiol.">
        <title>Genomic insights into a novel species Rhodoferax aquaticus sp. nov., isolated from freshwater.</title>
        <authorList>
            <person name="Li T."/>
            <person name="Zhuo Y."/>
            <person name="Jin C.Z."/>
            <person name="Wu X."/>
            <person name="Ko S.R."/>
            <person name="Jin F.J."/>
            <person name="Ahn C.Y."/>
            <person name="Oh H.M."/>
            <person name="Lee H.G."/>
            <person name="Jin L."/>
        </authorList>
    </citation>
    <scope>NUCLEOTIDE SEQUENCE [LARGE SCALE GENOMIC DNA]</scope>
    <source>
        <strain evidence="9">Gr-4</strain>
    </source>
</reference>
<keyword evidence="9" id="KW-1185">Reference proteome</keyword>
<protein>
    <recommendedName>
        <fullName evidence="6">Phosphofructokinase</fullName>
    </recommendedName>
</protein>
<evidence type="ECO:0000256" key="6">
    <source>
        <dbReference type="PIRNR" id="PIRNR000535"/>
    </source>
</evidence>
<reference evidence="9" key="1">
    <citation type="submission" date="2019-02" db="EMBL/GenBank/DDBJ databases">
        <title>Complete genome sequence of Rhodoferax sp. Gr-4.</title>
        <authorList>
            <person name="Jin L."/>
        </authorList>
    </citation>
    <scope>NUCLEOTIDE SEQUENCE [LARGE SCALE GENOMIC DNA]</scope>
    <source>
        <strain evidence="9">Gr-4</strain>
    </source>
</reference>
<comment type="similarity">
    <text evidence="1 6">Belongs to the carbohydrate kinase PfkB family.</text>
</comment>
<dbReference type="InterPro" id="IPR017583">
    <property type="entry name" value="Tagatose/fructose_Pkinase"/>
</dbReference>
<dbReference type="Pfam" id="PF00294">
    <property type="entry name" value="PfkB"/>
    <property type="match status" value="1"/>
</dbReference>
<evidence type="ECO:0000256" key="3">
    <source>
        <dbReference type="ARBA" id="ARBA00022741"/>
    </source>
</evidence>
<evidence type="ECO:0000256" key="2">
    <source>
        <dbReference type="ARBA" id="ARBA00022679"/>
    </source>
</evidence>
<keyword evidence="4" id="KW-0418">Kinase</keyword>
<keyword evidence="5" id="KW-0067">ATP-binding</keyword>
<evidence type="ECO:0000256" key="1">
    <source>
        <dbReference type="ARBA" id="ARBA00010688"/>
    </source>
</evidence>
<dbReference type="PIRSF" id="PIRSF000535">
    <property type="entry name" value="1PFK/6PFK/LacC"/>
    <property type="match status" value="1"/>
</dbReference>
<dbReference type="PANTHER" id="PTHR46566:SF2">
    <property type="entry name" value="ATP-DEPENDENT 6-PHOSPHOFRUCTOKINASE ISOZYME 2"/>
    <property type="match status" value="1"/>
</dbReference>
<dbReference type="InterPro" id="IPR002173">
    <property type="entry name" value="Carboh/pur_kinase_PfkB_CS"/>
</dbReference>
<evidence type="ECO:0000313" key="9">
    <source>
        <dbReference type="Proteomes" id="UP000317365"/>
    </source>
</evidence>
<keyword evidence="2 6" id="KW-0808">Transferase</keyword>
<accession>A0A515EN59</accession>